<protein>
    <submittedName>
        <fullName evidence="1">Uncharacterized protein</fullName>
    </submittedName>
</protein>
<dbReference type="EMBL" id="JARGDN010000003">
    <property type="protein sequence ID" value="MDG9733154.1"/>
    <property type="molecule type" value="Genomic_DNA"/>
</dbReference>
<keyword evidence="2" id="KW-1185">Reference proteome</keyword>
<dbReference type="GeneID" id="71455203"/>
<comment type="caution">
    <text evidence="1">The sequence shown here is derived from an EMBL/GenBank/DDBJ whole genome shotgun (WGS) entry which is preliminary data.</text>
</comment>
<dbReference type="RefSeq" id="WP_228934758.1">
    <property type="nucleotide sequence ID" value="NZ_CP065993.1"/>
</dbReference>
<name>A0ABT6HBI3_LEUPS</name>
<gene>
    <name evidence="1" type="ORF">P1N92_03350</name>
</gene>
<dbReference type="Proteomes" id="UP001529201">
    <property type="component" value="Unassembled WGS sequence"/>
</dbReference>
<sequence>MSAIFEAIVSFAPVATYPADKASSTLCNVSVFLSVPIVDVAAASLELSLLPVLKLLALVELTALKLFASFPSDSLIEVTLSVLLVKLFTR</sequence>
<reference evidence="1 2" key="1">
    <citation type="submission" date="2023-02" db="EMBL/GenBank/DDBJ databases">
        <title>Antimicrobial susceptibility testing and tentative epidemiological cut-off values for Lactobacillaceae family species intended for ingestion.</title>
        <authorList>
            <person name="Noehr-Meldgaard K."/>
            <person name="Struve C."/>
            <person name="Ingmer H."/>
            <person name="Koza A."/>
            <person name="Al-Nakeeb K."/>
            <person name="Agersoe Y."/>
        </authorList>
    </citation>
    <scope>NUCLEOTIDE SEQUENCE [LARGE SCALE GENOMIC DNA]</scope>
    <source>
        <strain evidence="1 2">DSM 20193</strain>
    </source>
</reference>
<proteinExistence type="predicted"/>
<accession>A0ABT6HBI3</accession>
<organism evidence="1 2">
    <name type="scientific">Leuconostoc pseudomesenteroides</name>
    <dbReference type="NCBI Taxonomy" id="33968"/>
    <lineage>
        <taxon>Bacteria</taxon>
        <taxon>Bacillati</taxon>
        <taxon>Bacillota</taxon>
        <taxon>Bacilli</taxon>
        <taxon>Lactobacillales</taxon>
        <taxon>Lactobacillaceae</taxon>
        <taxon>Leuconostoc</taxon>
    </lineage>
</organism>
<evidence type="ECO:0000313" key="2">
    <source>
        <dbReference type="Proteomes" id="UP001529201"/>
    </source>
</evidence>
<evidence type="ECO:0000313" key="1">
    <source>
        <dbReference type="EMBL" id="MDG9733154.1"/>
    </source>
</evidence>